<reference evidence="3 4" key="1">
    <citation type="journal article" date="2019" name="Nat. Ecol. Evol.">
        <title>Megaphylogeny resolves global patterns of mushroom evolution.</title>
        <authorList>
            <person name="Varga T."/>
            <person name="Krizsan K."/>
            <person name="Foldi C."/>
            <person name="Dima B."/>
            <person name="Sanchez-Garcia M."/>
            <person name="Sanchez-Ramirez S."/>
            <person name="Szollosi G.J."/>
            <person name="Szarkandi J.G."/>
            <person name="Papp V."/>
            <person name="Albert L."/>
            <person name="Andreopoulos W."/>
            <person name="Angelini C."/>
            <person name="Antonin V."/>
            <person name="Barry K.W."/>
            <person name="Bougher N.L."/>
            <person name="Buchanan P."/>
            <person name="Buyck B."/>
            <person name="Bense V."/>
            <person name="Catcheside P."/>
            <person name="Chovatia M."/>
            <person name="Cooper J."/>
            <person name="Damon W."/>
            <person name="Desjardin D."/>
            <person name="Finy P."/>
            <person name="Geml J."/>
            <person name="Haridas S."/>
            <person name="Hughes K."/>
            <person name="Justo A."/>
            <person name="Karasinski D."/>
            <person name="Kautmanova I."/>
            <person name="Kiss B."/>
            <person name="Kocsube S."/>
            <person name="Kotiranta H."/>
            <person name="LaButti K.M."/>
            <person name="Lechner B.E."/>
            <person name="Liimatainen K."/>
            <person name="Lipzen A."/>
            <person name="Lukacs Z."/>
            <person name="Mihaltcheva S."/>
            <person name="Morgado L.N."/>
            <person name="Niskanen T."/>
            <person name="Noordeloos M.E."/>
            <person name="Ohm R.A."/>
            <person name="Ortiz-Santana B."/>
            <person name="Ovrebo C."/>
            <person name="Racz N."/>
            <person name="Riley R."/>
            <person name="Savchenko A."/>
            <person name="Shiryaev A."/>
            <person name="Soop K."/>
            <person name="Spirin V."/>
            <person name="Szebenyi C."/>
            <person name="Tomsovsky M."/>
            <person name="Tulloss R.E."/>
            <person name="Uehling J."/>
            <person name="Grigoriev I.V."/>
            <person name="Vagvolgyi C."/>
            <person name="Papp T."/>
            <person name="Martin F.M."/>
            <person name="Miettinen O."/>
            <person name="Hibbett D.S."/>
            <person name="Nagy L.G."/>
        </authorList>
    </citation>
    <scope>NUCLEOTIDE SEQUENCE [LARGE SCALE GENOMIC DNA]</scope>
    <source>
        <strain evidence="3 4">CBS 121175</strain>
    </source>
</reference>
<accession>A0A5C3KSC2</accession>
<organism evidence="3 4">
    <name type="scientific">Coprinopsis marcescibilis</name>
    <name type="common">Agaric fungus</name>
    <name type="synonym">Psathyrella marcescibilis</name>
    <dbReference type="NCBI Taxonomy" id="230819"/>
    <lineage>
        <taxon>Eukaryota</taxon>
        <taxon>Fungi</taxon>
        <taxon>Dikarya</taxon>
        <taxon>Basidiomycota</taxon>
        <taxon>Agaricomycotina</taxon>
        <taxon>Agaricomycetes</taxon>
        <taxon>Agaricomycetidae</taxon>
        <taxon>Agaricales</taxon>
        <taxon>Agaricineae</taxon>
        <taxon>Psathyrellaceae</taxon>
        <taxon>Coprinopsis</taxon>
    </lineage>
</organism>
<keyword evidence="4" id="KW-1185">Reference proteome</keyword>
<feature type="compositionally biased region" description="Polar residues" evidence="1">
    <location>
        <begin position="190"/>
        <end position="199"/>
    </location>
</feature>
<sequence length="292" mass="31726">MKFPCVVLLLSILLPVWSAPIPDHVVFDQIEARVPDKSVLSLVLRHSIILNKKGQPIDGTNHWAILLTTPDNVQSEHGLAISDANALDSDRGKMFYRETVTNYAIIRDYTVSPIIAGESGTTDAAGLKSYIVNIMKQKALGVNGSPGIEIIGKETWLNCYDWAINVLETLADKGVVGFENWKRRFKALSTGGSDPSNELPTKAEVHNLTKENSLRVAKKAVEKKSKKRGILSPQAQAGPRRPIGKGTVAKNAVLGKVPARPTKPKPFRKQAAKAPGPPKPVGGPRATPTRRK</sequence>
<gene>
    <name evidence="3" type="ORF">FA15DRAFT_656668</name>
</gene>
<evidence type="ECO:0000256" key="2">
    <source>
        <dbReference type="SAM" id="SignalP"/>
    </source>
</evidence>
<dbReference type="AlphaFoldDB" id="A0A5C3KSC2"/>
<feature type="compositionally biased region" description="Basic residues" evidence="1">
    <location>
        <begin position="262"/>
        <end position="271"/>
    </location>
</feature>
<proteinExistence type="predicted"/>
<protein>
    <submittedName>
        <fullName evidence="3">Uncharacterized protein</fullName>
    </submittedName>
</protein>
<dbReference type="EMBL" id="ML210217">
    <property type="protein sequence ID" value="TFK23519.1"/>
    <property type="molecule type" value="Genomic_DNA"/>
</dbReference>
<evidence type="ECO:0000256" key="1">
    <source>
        <dbReference type="SAM" id="MobiDB-lite"/>
    </source>
</evidence>
<evidence type="ECO:0000313" key="3">
    <source>
        <dbReference type="EMBL" id="TFK23519.1"/>
    </source>
</evidence>
<evidence type="ECO:0000313" key="4">
    <source>
        <dbReference type="Proteomes" id="UP000307440"/>
    </source>
</evidence>
<feature type="signal peptide" evidence="2">
    <location>
        <begin position="1"/>
        <end position="18"/>
    </location>
</feature>
<name>A0A5C3KSC2_COPMA</name>
<feature type="chain" id="PRO_5022812388" evidence="2">
    <location>
        <begin position="19"/>
        <end position="292"/>
    </location>
</feature>
<keyword evidence="2" id="KW-0732">Signal</keyword>
<feature type="compositionally biased region" description="Basic and acidic residues" evidence="1">
    <location>
        <begin position="201"/>
        <end position="223"/>
    </location>
</feature>
<feature type="region of interest" description="Disordered" evidence="1">
    <location>
        <begin position="189"/>
        <end position="292"/>
    </location>
</feature>
<dbReference type="Proteomes" id="UP000307440">
    <property type="component" value="Unassembled WGS sequence"/>
</dbReference>